<evidence type="ECO:0000259" key="5">
    <source>
        <dbReference type="Pfam" id="PF22972"/>
    </source>
</evidence>
<dbReference type="AlphaFoldDB" id="A0A9Q8Z6W1"/>
<name>A0A9Q8Z6W1_CURCL</name>
<feature type="compositionally biased region" description="Low complexity" evidence="3">
    <location>
        <begin position="879"/>
        <end position="891"/>
    </location>
</feature>
<evidence type="ECO:0000256" key="2">
    <source>
        <dbReference type="ARBA" id="ARBA00023242"/>
    </source>
</evidence>
<keyword evidence="7" id="KW-1185">Reference proteome</keyword>
<evidence type="ECO:0000256" key="1">
    <source>
        <dbReference type="ARBA" id="ARBA00004123"/>
    </source>
</evidence>
<dbReference type="GO" id="GO:0006974">
    <property type="term" value="P:DNA damage response"/>
    <property type="evidence" value="ECO:0007669"/>
    <property type="project" value="TreeGrafter"/>
</dbReference>
<feature type="domain" description="PP4R3 EVH1-like" evidence="5">
    <location>
        <begin position="130"/>
        <end position="227"/>
    </location>
</feature>
<dbReference type="VEuPathDB" id="FungiDB:yc1106_04745"/>
<feature type="region of interest" description="Disordered" evidence="3">
    <location>
        <begin position="829"/>
        <end position="971"/>
    </location>
</feature>
<dbReference type="EMBL" id="CP089276">
    <property type="protein sequence ID" value="USP77471.1"/>
    <property type="molecule type" value="Genomic_DNA"/>
</dbReference>
<reference evidence="6" key="1">
    <citation type="submission" date="2021-12" db="EMBL/GenBank/DDBJ databases">
        <title>Curvularia clavata genome.</title>
        <authorList>
            <person name="Cao Y."/>
        </authorList>
    </citation>
    <scope>NUCLEOTIDE SEQUENCE</scope>
    <source>
        <strain evidence="6">Yc1106</strain>
    </source>
</reference>
<dbReference type="PANTHER" id="PTHR23318">
    <property type="entry name" value="ATP SYNTHASE GAMMA-RELATED"/>
    <property type="match status" value="1"/>
</dbReference>
<evidence type="ECO:0000259" key="4">
    <source>
        <dbReference type="Pfam" id="PF04802"/>
    </source>
</evidence>
<keyword evidence="2" id="KW-0539">Nucleus</keyword>
<organism evidence="6 7">
    <name type="scientific">Curvularia clavata</name>
    <dbReference type="NCBI Taxonomy" id="95742"/>
    <lineage>
        <taxon>Eukaryota</taxon>
        <taxon>Fungi</taxon>
        <taxon>Dikarya</taxon>
        <taxon>Ascomycota</taxon>
        <taxon>Pezizomycotina</taxon>
        <taxon>Dothideomycetes</taxon>
        <taxon>Pleosporomycetidae</taxon>
        <taxon>Pleosporales</taxon>
        <taxon>Pleosporineae</taxon>
        <taxon>Pleosporaceae</taxon>
        <taxon>Curvularia</taxon>
    </lineage>
</organism>
<accession>A0A9Q8Z6W1</accession>
<comment type="subcellular location">
    <subcellularLocation>
        <location evidence="1">Nucleus</location>
    </subcellularLocation>
</comment>
<dbReference type="Gene3D" id="2.30.29.30">
    <property type="entry name" value="Pleckstrin-homology domain (PH domain)/Phosphotyrosine-binding domain (PTB)"/>
    <property type="match status" value="1"/>
</dbReference>
<dbReference type="GO" id="GO:0030289">
    <property type="term" value="C:protein phosphatase 4 complex"/>
    <property type="evidence" value="ECO:0007669"/>
    <property type="project" value="TreeGrafter"/>
</dbReference>
<dbReference type="InterPro" id="IPR011993">
    <property type="entry name" value="PH-like_dom_sf"/>
</dbReference>
<sequence length="971" mass="108469">MHCAPEPGPVLSRFHFATHDAPAKVPEADHLCPSRRHRESRPAVARPHRLESLIQPARRVACAALPTPPPEASKPTACKRRRASHPSSASTTPSTTPHARPILPIPGPDPTVDTPEPVMANVAPPPASERKRVKVYELKNNDWFDRGTGFCKGVVTNQEEARIVVLSEDDQSRQLLETRISKDDGYQKQQDTLIVWTEQNGTDMALSFQEPEGCASIWDFVNEVQSRLQALAQDDGLSDDLDHISPILLPNPDLGNLHEIENHMRAANSTPGGREALAKFILAQDYIPKLIPLVDMAEDLESVSDLHRLCSIMKMLILLNDTAIIEYVVTDPVVLGVVGALEYDPDFPLHKANHRQYLDDESKFKEVVKIEDENIKRKIHYTYRLQYLKDVVLARILDDPTFSVLNSLIFFHQVDIVQHLQANGPFLKELFGIFSPKEQNLSRKKDAVLFIQQCCAIAKSLQANVRAQLYQNFISGGLLEVIQFALKHQDAAVRVAGTDILVSLIDHDALMVRSYIFKAIQEKTKPLTDTLIELLLIEVDLGVKAQMADAIKILLDPNANSASIEALGRTNSDFLAKMRGQLPSIPQTDSFIQNFYDESARKLFQPLKDLEGRESMDDLSMQEVSLYAHLVEVLCFFIRQHSFRSKYFILSEGLAMRVAQLMACPEKHLKLTALKYFRTVLGFHDETHNRQIIQHQLFEPILQILFDTMPRDNLLNSACLELFEFIRRENIKIIVQHLVENYREKLQAVTYVDTFQNLILKYDQNHEPVTTQELDNSFTSVDSDTPARHPVNVNGGKWGQGLKDIDPDEEAYFNTSDDEDEQLATASKLGINGASPIRPLVNYPDDDADDADMDDLTTDVSASAQKMSSATQTPEETTPSPNSASAGSPPERISEKRRREEDEEDELLASISTSAGPKRRASTSSNASSGSLRSLRRKSPNVNPSKDGGGTPKKISLSIPLKSSGEGGESE</sequence>
<dbReference type="PANTHER" id="PTHR23318:SF0">
    <property type="entry name" value="SERINE_THREONINE-PROTEIN PHOSPHATASE 4 REGULATORY SUBUNIT 3"/>
    <property type="match status" value="1"/>
</dbReference>
<feature type="domain" description="Serine/threonine-protein phosphatase 4 regulatory subunit 3-like central" evidence="4">
    <location>
        <begin position="259"/>
        <end position="764"/>
    </location>
</feature>
<dbReference type="SUPFAM" id="SSF50729">
    <property type="entry name" value="PH domain-like"/>
    <property type="match status" value="1"/>
</dbReference>
<dbReference type="InterPro" id="IPR016024">
    <property type="entry name" value="ARM-type_fold"/>
</dbReference>
<feature type="compositionally biased region" description="Low complexity" evidence="3">
    <location>
        <begin position="922"/>
        <end position="933"/>
    </location>
</feature>
<evidence type="ECO:0008006" key="8">
    <source>
        <dbReference type="Google" id="ProtNLM"/>
    </source>
</evidence>
<dbReference type="InterPro" id="IPR051137">
    <property type="entry name" value="PP4R3-like"/>
</dbReference>
<evidence type="ECO:0000313" key="6">
    <source>
        <dbReference type="EMBL" id="USP77471.1"/>
    </source>
</evidence>
<evidence type="ECO:0000256" key="3">
    <source>
        <dbReference type="SAM" id="MobiDB-lite"/>
    </source>
</evidence>
<dbReference type="Pfam" id="PF22972">
    <property type="entry name" value="EVH1_PP4R3"/>
    <property type="match status" value="1"/>
</dbReference>
<proteinExistence type="predicted"/>
<feature type="region of interest" description="Disordered" evidence="3">
    <location>
        <begin position="64"/>
        <end position="111"/>
    </location>
</feature>
<feature type="region of interest" description="Disordered" evidence="3">
    <location>
        <begin position="777"/>
        <end position="809"/>
    </location>
</feature>
<dbReference type="SUPFAM" id="SSF48371">
    <property type="entry name" value="ARM repeat"/>
    <property type="match status" value="1"/>
</dbReference>
<gene>
    <name evidence="6" type="ORF">yc1106_04745</name>
</gene>
<dbReference type="InterPro" id="IPR006887">
    <property type="entry name" value="P4R3-like_central_dom"/>
</dbReference>
<dbReference type="InterPro" id="IPR055236">
    <property type="entry name" value="EVH1_PP4R3"/>
</dbReference>
<evidence type="ECO:0000313" key="7">
    <source>
        <dbReference type="Proteomes" id="UP001056012"/>
    </source>
</evidence>
<dbReference type="Pfam" id="PF04802">
    <property type="entry name" value="PP4R3"/>
    <property type="match status" value="1"/>
</dbReference>
<protein>
    <recommendedName>
        <fullName evidence="8">Serine/threonine-protein phosphatase 4 regulatory subunit 3-like central domain-containing protein</fullName>
    </recommendedName>
</protein>
<dbReference type="Proteomes" id="UP001056012">
    <property type="component" value="Chromosome 3"/>
</dbReference>
<dbReference type="GO" id="GO:0072542">
    <property type="term" value="F:protein phosphatase activator activity"/>
    <property type="evidence" value="ECO:0007669"/>
    <property type="project" value="TreeGrafter"/>
</dbReference>
<feature type="compositionally biased region" description="Low complexity" evidence="3">
    <location>
        <begin position="952"/>
        <end position="964"/>
    </location>
</feature>
<feature type="compositionally biased region" description="Polar residues" evidence="3">
    <location>
        <begin position="860"/>
        <end position="878"/>
    </location>
</feature>
<feature type="compositionally biased region" description="Acidic residues" evidence="3">
    <location>
        <begin position="844"/>
        <end position="857"/>
    </location>
</feature>
<feature type="compositionally biased region" description="Low complexity" evidence="3">
    <location>
        <begin position="85"/>
        <end position="101"/>
    </location>
</feature>
<dbReference type="OrthoDB" id="27483at2759"/>
<dbReference type="GO" id="GO:0005654">
    <property type="term" value="C:nucleoplasm"/>
    <property type="evidence" value="ECO:0007669"/>
    <property type="project" value="TreeGrafter"/>
</dbReference>